<keyword evidence="5 7" id="KW-1133">Transmembrane helix</keyword>
<feature type="transmembrane region" description="Helical" evidence="7">
    <location>
        <begin position="273"/>
        <end position="292"/>
    </location>
</feature>
<sequence length="307" mass="34233">MAEEVLSYNKKRKHTKGDRVFTICNTVYMVLFLLVTLYPVLNTLAISFNDATDSLRGGIYLWPREFTLYNYQTVLSQQNLVTGLWISVARTVLGTVLGLLVTALLAFMCSRPKYLLKKQMNLFWVITMYVGGGLIPVFLLFKGLQLTNSFWVYIIPGLTGAFNLLVIRSYMEGLPVSLEESAQLDGAGYMTIFARITLPLCTPVLATVALFIAVGHWNSWFDAMLYNRMSPQYTTLQYELMKLLSAVTTMNSSSGATIDSMKSSANAVTPTSVRSAASIITMVPIVCLYPFLQRYFVTGMTLGAVKE</sequence>
<dbReference type="Gene3D" id="1.10.3720.10">
    <property type="entry name" value="MetI-like"/>
    <property type="match status" value="1"/>
</dbReference>
<evidence type="ECO:0000256" key="4">
    <source>
        <dbReference type="ARBA" id="ARBA00022692"/>
    </source>
</evidence>
<dbReference type="SUPFAM" id="SSF161098">
    <property type="entry name" value="MetI-like"/>
    <property type="match status" value="1"/>
</dbReference>
<protein>
    <submittedName>
        <fullName evidence="9">Carbohydrate ABC transporter permease</fullName>
    </submittedName>
</protein>
<evidence type="ECO:0000313" key="9">
    <source>
        <dbReference type="EMBL" id="WOC31632.1"/>
    </source>
</evidence>
<gene>
    <name evidence="9" type="ORF">PXC00_10475</name>
</gene>
<proteinExistence type="predicted"/>
<feature type="transmembrane region" description="Helical" evidence="7">
    <location>
        <begin position="20"/>
        <end position="41"/>
    </location>
</feature>
<dbReference type="AlphaFoldDB" id="A0AA97D8I1"/>
<dbReference type="InterPro" id="IPR000515">
    <property type="entry name" value="MetI-like"/>
</dbReference>
<evidence type="ECO:0000313" key="10">
    <source>
        <dbReference type="Proteomes" id="UP001300604"/>
    </source>
</evidence>
<keyword evidence="6 7" id="KW-0472">Membrane</keyword>
<dbReference type="GO" id="GO:0005886">
    <property type="term" value="C:plasma membrane"/>
    <property type="evidence" value="ECO:0007669"/>
    <property type="project" value="UniProtKB-SubCell"/>
</dbReference>
<accession>A0AA97D8I1</accession>
<dbReference type="PANTHER" id="PTHR43744:SF9">
    <property type="entry name" value="POLYGALACTURONAN_RHAMNOGALACTURONAN TRANSPORT SYSTEM PERMEASE PROTEIN YTCP"/>
    <property type="match status" value="1"/>
</dbReference>
<dbReference type="PROSITE" id="PS50928">
    <property type="entry name" value="ABC_TM1"/>
    <property type="match status" value="1"/>
</dbReference>
<dbReference type="CDD" id="cd06261">
    <property type="entry name" value="TM_PBP2"/>
    <property type="match status" value="1"/>
</dbReference>
<evidence type="ECO:0000256" key="7">
    <source>
        <dbReference type="SAM" id="Phobius"/>
    </source>
</evidence>
<feature type="transmembrane region" description="Helical" evidence="7">
    <location>
        <begin position="84"/>
        <end position="109"/>
    </location>
</feature>
<feature type="transmembrane region" description="Helical" evidence="7">
    <location>
        <begin position="121"/>
        <end position="144"/>
    </location>
</feature>
<evidence type="ECO:0000256" key="2">
    <source>
        <dbReference type="ARBA" id="ARBA00022448"/>
    </source>
</evidence>
<organism evidence="9 10">
    <name type="scientific">Caproicibacterium argilliputei</name>
    <dbReference type="NCBI Taxonomy" id="3030016"/>
    <lineage>
        <taxon>Bacteria</taxon>
        <taxon>Bacillati</taxon>
        <taxon>Bacillota</taxon>
        <taxon>Clostridia</taxon>
        <taxon>Eubacteriales</taxon>
        <taxon>Oscillospiraceae</taxon>
        <taxon>Caproicibacterium</taxon>
    </lineage>
</organism>
<evidence type="ECO:0000256" key="1">
    <source>
        <dbReference type="ARBA" id="ARBA00004651"/>
    </source>
</evidence>
<reference evidence="9" key="2">
    <citation type="submission" date="2024-06" db="EMBL/GenBank/DDBJ databases">
        <title>Caproicibacterium argilliputei sp. nov, a novel caproic acid producing anaerobic bacterium isolated from pit mud.</title>
        <authorList>
            <person name="Xia S."/>
        </authorList>
    </citation>
    <scope>NUCLEOTIDE SEQUENCE</scope>
    <source>
        <strain evidence="9">ZCY20-5</strain>
    </source>
</reference>
<dbReference type="KEGG" id="carl:PXC00_10475"/>
<evidence type="ECO:0000256" key="3">
    <source>
        <dbReference type="ARBA" id="ARBA00022475"/>
    </source>
</evidence>
<keyword evidence="4 7" id="KW-0812">Transmembrane</keyword>
<keyword evidence="3" id="KW-1003">Cell membrane</keyword>
<evidence type="ECO:0000256" key="6">
    <source>
        <dbReference type="ARBA" id="ARBA00023136"/>
    </source>
</evidence>
<name>A0AA97D8I1_9FIRM</name>
<feature type="transmembrane region" description="Helical" evidence="7">
    <location>
        <begin position="150"/>
        <end position="171"/>
    </location>
</feature>
<feature type="domain" description="ABC transmembrane type-1" evidence="8">
    <location>
        <begin position="84"/>
        <end position="292"/>
    </location>
</feature>
<comment type="subcellular location">
    <subcellularLocation>
        <location evidence="1">Cell membrane</location>
        <topology evidence="1">Multi-pass membrane protein</topology>
    </subcellularLocation>
</comment>
<keyword evidence="2" id="KW-0813">Transport</keyword>
<feature type="transmembrane region" description="Helical" evidence="7">
    <location>
        <begin position="192"/>
        <end position="217"/>
    </location>
</feature>
<dbReference type="EMBL" id="CP135996">
    <property type="protein sequence ID" value="WOC31632.1"/>
    <property type="molecule type" value="Genomic_DNA"/>
</dbReference>
<reference evidence="9" key="1">
    <citation type="submission" date="2023-09" db="EMBL/GenBank/DDBJ databases">
        <authorList>
            <person name="Zeng C."/>
        </authorList>
    </citation>
    <scope>NUCLEOTIDE SEQUENCE</scope>
    <source>
        <strain evidence="9">ZCY20-5</strain>
    </source>
</reference>
<evidence type="ECO:0000259" key="8">
    <source>
        <dbReference type="PROSITE" id="PS50928"/>
    </source>
</evidence>
<dbReference type="InterPro" id="IPR035906">
    <property type="entry name" value="MetI-like_sf"/>
</dbReference>
<keyword evidence="10" id="KW-1185">Reference proteome</keyword>
<evidence type="ECO:0000256" key="5">
    <source>
        <dbReference type="ARBA" id="ARBA00022989"/>
    </source>
</evidence>
<dbReference type="GO" id="GO:0055085">
    <property type="term" value="P:transmembrane transport"/>
    <property type="evidence" value="ECO:0007669"/>
    <property type="project" value="InterPro"/>
</dbReference>
<dbReference type="PANTHER" id="PTHR43744">
    <property type="entry name" value="ABC TRANSPORTER PERMEASE PROTEIN MG189-RELATED-RELATED"/>
    <property type="match status" value="1"/>
</dbReference>
<dbReference type="RefSeq" id="WP_275845485.1">
    <property type="nucleotide sequence ID" value="NZ_CP135996.1"/>
</dbReference>
<dbReference type="Proteomes" id="UP001300604">
    <property type="component" value="Chromosome"/>
</dbReference>